<sequence length="49" mass="5381">MSDLPQIDKDAVIRRQAERIADLSTQVASLEVLAEALRDERDEARSGAA</sequence>
<evidence type="ECO:0000313" key="3">
    <source>
        <dbReference type="Proteomes" id="UP000243528"/>
    </source>
</evidence>
<dbReference type="AlphaFoldDB" id="A0A2P8E3U4"/>
<evidence type="ECO:0000313" key="2">
    <source>
        <dbReference type="EMBL" id="PSL04140.1"/>
    </source>
</evidence>
<reference evidence="2 3" key="1">
    <citation type="submission" date="2018-03" db="EMBL/GenBank/DDBJ databases">
        <title>Genomic Encyclopedia of Archaeal and Bacterial Type Strains, Phase II (KMG-II): from individual species to whole genera.</title>
        <authorList>
            <person name="Goeker M."/>
        </authorList>
    </citation>
    <scope>NUCLEOTIDE SEQUENCE [LARGE SCALE GENOMIC DNA]</scope>
    <source>
        <strain evidence="2 3">DSM 45211</strain>
    </source>
</reference>
<keyword evidence="1" id="KW-0175">Coiled coil</keyword>
<accession>A0A2P8E3U4</accession>
<feature type="coiled-coil region" evidence="1">
    <location>
        <begin position="20"/>
        <end position="47"/>
    </location>
</feature>
<comment type="caution">
    <text evidence="2">The sequence shown here is derived from an EMBL/GenBank/DDBJ whole genome shotgun (WGS) entry which is preliminary data.</text>
</comment>
<dbReference type="Proteomes" id="UP000243528">
    <property type="component" value="Unassembled WGS sequence"/>
</dbReference>
<protein>
    <submittedName>
        <fullName evidence="2">Uncharacterized protein</fullName>
    </submittedName>
</protein>
<evidence type="ECO:0000256" key="1">
    <source>
        <dbReference type="SAM" id="Coils"/>
    </source>
</evidence>
<dbReference type="EMBL" id="PYGE01000006">
    <property type="protein sequence ID" value="PSL04140.1"/>
    <property type="molecule type" value="Genomic_DNA"/>
</dbReference>
<dbReference type="RefSeq" id="WP_165358505.1">
    <property type="nucleotide sequence ID" value="NZ_ML142900.1"/>
</dbReference>
<proteinExistence type="predicted"/>
<name>A0A2P8E3U4_9ACTN</name>
<organism evidence="2 3">
    <name type="scientific">Haloactinopolyspora alba</name>
    <dbReference type="NCBI Taxonomy" id="648780"/>
    <lineage>
        <taxon>Bacteria</taxon>
        <taxon>Bacillati</taxon>
        <taxon>Actinomycetota</taxon>
        <taxon>Actinomycetes</taxon>
        <taxon>Jiangellales</taxon>
        <taxon>Jiangellaceae</taxon>
        <taxon>Haloactinopolyspora</taxon>
    </lineage>
</organism>
<keyword evidence="3" id="KW-1185">Reference proteome</keyword>
<gene>
    <name evidence="2" type="ORF">CLV30_106145</name>
</gene>